<organism evidence="3 4">
    <name type="scientific">Candidatus Doudnabacteria bacterium RIFCSPHIGHO2_12_FULL_48_16</name>
    <dbReference type="NCBI Taxonomy" id="1817838"/>
    <lineage>
        <taxon>Bacteria</taxon>
        <taxon>Candidatus Doudnaibacteriota</taxon>
    </lineage>
</organism>
<evidence type="ECO:0000256" key="1">
    <source>
        <dbReference type="SAM" id="MobiDB-lite"/>
    </source>
</evidence>
<evidence type="ECO:0000313" key="3">
    <source>
        <dbReference type="EMBL" id="OGE90750.1"/>
    </source>
</evidence>
<proteinExistence type="predicted"/>
<gene>
    <name evidence="3" type="ORF">A3E29_01330</name>
</gene>
<dbReference type="Pfam" id="PF00557">
    <property type="entry name" value="Peptidase_M24"/>
    <property type="match status" value="1"/>
</dbReference>
<sequence length="232" mass="25742">MSTKLKSITKGSQIMDQIFWELLKLLNSGQPATELSLAQFIKKRAKQLGASGLAFPPIVSFGPNSAEIHHKPNKTRIGKNNFLMLDYGVKVNGYCSDFTRTLFLGRPQKIHEKIYNTVLRAQLAGLKLVKPEAECFRIDLAAREVIIEAGFGRHYNHHTGHAVGKKIHEPPSFSATSPSTLSASRSPLIMTVEPGIYLPGRFGVRIEDMVLVSNKPKIFSKVPKDFKSMIVA</sequence>
<dbReference type="InterPro" id="IPR050659">
    <property type="entry name" value="Peptidase_M24B"/>
</dbReference>
<dbReference type="PANTHER" id="PTHR46112">
    <property type="entry name" value="AMINOPEPTIDASE"/>
    <property type="match status" value="1"/>
</dbReference>
<accession>A0A1F5PM42</accession>
<dbReference type="InterPro" id="IPR000994">
    <property type="entry name" value="Pept_M24"/>
</dbReference>
<protein>
    <recommendedName>
        <fullName evidence="2">Peptidase M24 domain-containing protein</fullName>
    </recommendedName>
</protein>
<feature type="region of interest" description="Disordered" evidence="1">
    <location>
        <begin position="162"/>
        <end position="181"/>
    </location>
</feature>
<dbReference type="SUPFAM" id="SSF55920">
    <property type="entry name" value="Creatinase/aminopeptidase"/>
    <property type="match status" value="1"/>
</dbReference>
<dbReference type="EMBL" id="MFEY01000004">
    <property type="protein sequence ID" value="OGE90750.1"/>
    <property type="molecule type" value="Genomic_DNA"/>
</dbReference>
<dbReference type="Gene3D" id="3.90.230.10">
    <property type="entry name" value="Creatinase/methionine aminopeptidase superfamily"/>
    <property type="match status" value="1"/>
</dbReference>
<name>A0A1F5PM42_9BACT</name>
<dbReference type="PANTHER" id="PTHR46112:SF2">
    <property type="entry name" value="XAA-PRO AMINOPEPTIDASE P-RELATED"/>
    <property type="match status" value="1"/>
</dbReference>
<dbReference type="InterPro" id="IPR036005">
    <property type="entry name" value="Creatinase/aminopeptidase-like"/>
</dbReference>
<reference evidence="3 4" key="1">
    <citation type="journal article" date="2016" name="Nat. Commun.">
        <title>Thousands of microbial genomes shed light on interconnected biogeochemical processes in an aquifer system.</title>
        <authorList>
            <person name="Anantharaman K."/>
            <person name="Brown C.T."/>
            <person name="Hug L.A."/>
            <person name="Sharon I."/>
            <person name="Castelle C.J."/>
            <person name="Probst A.J."/>
            <person name="Thomas B.C."/>
            <person name="Singh A."/>
            <person name="Wilkins M.J."/>
            <person name="Karaoz U."/>
            <person name="Brodie E.L."/>
            <person name="Williams K.H."/>
            <person name="Hubbard S.S."/>
            <person name="Banfield J.F."/>
        </authorList>
    </citation>
    <scope>NUCLEOTIDE SEQUENCE [LARGE SCALE GENOMIC DNA]</scope>
</reference>
<dbReference type="Proteomes" id="UP000177682">
    <property type="component" value="Unassembled WGS sequence"/>
</dbReference>
<evidence type="ECO:0000259" key="2">
    <source>
        <dbReference type="Pfam" id="PF00557"/>
    </source>
</evidence>
<feature type="domain" description="Peptidase M24" evidence="2">
    <location>
        <begin position="8"/>
        <end position="213"/>
    </location>
</feature>
<evidence type="ECO:0000313" key="4">
    <source>
        <dbReference type="Proteomes" id="UP000177682"/>
    </source>
</evidence>
<comment type="caution">
    <text evidence="3">The sequence shown here is derived from an EMBL/GenBank/DDBJ whole genome shotgun (WGS) entry which is preliminary data.</text>
</comment>
<dbReference type="AlphaFoldDB" id="A0A1F5PM42"/>